<dbReference type="OrthoDB" id="429119at2759"/>
<evidence type="ECO:0000313" key="11">
    <source>
        <dbReference type="EMBL" id="KXS20827.1"/>
    </source>
</evidence>
<accession>A0A139AVU1</accession>
<dbReference type="OMA" id="NLCRAIN"/>
<keyword evidence="12" id="KW-1185">Reference proteome</keyword>
<protein>
    <submittedName>
        <fullName evidence="11">RIB43A-domain-containing protein</fullName>
    </submittedName>
</protein>
<feature type="region of interest" description="Disordered" evidence="10">
    <location>
        <begin position="170"/>
        <end position="245"/>
    </location>
</feature>
<dbReference type="PANTHER" id="PTHR14517:SF6">
    <property type="entry name" value="RE41410P"/>
    <property type="match status" value="1"/>
</dbReference>
<evidence type="ECO:0000256" key="10">
    <source>
        <dbReference type="SAM" id="MobiDB-lite"/>
    </source>
</evidence>
<name>A0A139AVU1_GONPJ</name>
<keyword evidence="7" id="KW-0206">Cytoskeleton</keyword>
<evidence type="ECO:0000256" key="7">
    <source>
        <dbReference type="ARBA" id="ARBA00023212"/>
    </source>
</evidence>
<dbReference type="AlphaFoldDB" id="A0A139AVU1"/>
<keyword evidence="3" id="KW-0963">Cytoplasm</keyword>
<evidence type="ECO:0000256" key="6">
    <source>
        <dbReference type="ARBA" id="ARBA00023069"/>
    </source>
</evidence>
<feature type="region of interest" description="Disordered" evidence="10">
    <location>
        <begin position="347"/>
        <end position="373"/>
    </location>
</feature>
<keyword evidence="8" id="KW-0966">Cell projection</keyword>
<feature type="compositionally biased region" description="Basic and acidic residues" evidence="10">
    <location>
        <begin position="201"/>
        <end position="235"/>
    </location>
</feature>
<dbReference type="Pfam" id="PF05914">
    <property type="entry name" value="RIB43A"/>
    <property type="match status" value="1"/>
</dbReference>
<keyword evidence="5" id="KW-0175">Coiled coil</keyword>
<comment type="subcellular location">
    <subcellularLocation>
        <location evidence="1">Cytoplasm</location>
        <location evidence="1">Cytoskeleton</location>
        <location evidence="1">Flagellum axoneme</location>
    </subcellularLocation>
</comment>
<evidence type="ECO:0000256" key="3">
    <source>
        <dbReference type="ARBA" id="ARBA00022490"/>
    </source>
</evidence>
<keyword evidence="6" id="KW-0969">Cilium</keyword>
<evidence type="ECO:0000256" key="8">
    <source>
        <dbReference type="ARBA" id="ARBA00023273"/>
    </source>
</evidence>
<evidence type="ECO:0000256" key="2">
    <source>
        <dbReference type="ARBA" id="ARBA00006875"/>
    </source>
</evidence>
<dbReference type="STRING" id="1344416.A0A139AVU1"/>
<evidence type="ECO:0000313" key="12">
    <source>
        <dbReference type="Proteomes" id="UP000070544"/>
    </source>
</evidence>
<feature type="compositionally biased region" description="Basic and acidic residues" evidence="10">
    <location>
        <begin position="347"/>
        <end position="361"/>
    </location>
</feature>
<evidence type="ECO:0000256" key="5">
    <source>
        <dbReference type="ARBA" id="ARBA00023054"/>
    </source>
</evidence>
<organism evidence="11 12">
    <name type="scientific">Gonapodya prolifera (strain JEL478)</name>
    <name type="common">Monoblepharis prolifera</name>
    <dbReference type="NCBI Taxonomy" id="1344416"/>
    <lineage>
        <taxon>Eukaryota</taxon>
        <taxon>Fungi</taxon>
        <taxon>Fungi incertae sedis</taxon>
        <taxon>Chytridiomycota</taxon>
        <taxon>Chytridiomycota incertae sedis</taxon>
        <taxon>Monoblepharidomycetes</taxon>
        <taxon>Monoblepharidales</taxon>
        <taxon>Gonapodyaceae</taxon>
        <taxon>Gonapodya</taxon>
    </lineage>
</organism>
<evidence type="ECO:0000256" key="4">
    <source>
        <dbReference type="ARBA" id="ARBA00022846"/>
    </source>
</evidence>
<dbReference type="PANTHER" id="PTHR14517">
    <property type="entry name" value="RIB43A-RELATED"/>
    <property type="match status" value="1"/>
</dbReference>
<feature type="compositionally biased region" description="Polar residues" evidence="10">
    <location>
        <begin position="236"/>
        <end position="245"/>
    </location>
</feature>
<feature type="compositionally biased region" description="Basic and acidic residues" evidence="10">
    <location>
        <begin position="118"/>
        <end position="128"/>
    </location>
</feature>
<evidence type="ECO:0000256" key="9">
    <source>
        <dbReference type="ARBA" id="ARBA00046435"/>
    </source>
</evidence>
<dbReference type="Proteomes" id="UP000070544">
    <property type="component" value="Unassembled WGS sequence"/>
</dbReference>
<keyword evidence="4" id="KW-0282">Flagellum</keyword>
<gene>
    <name evidence="11" type="ORF">M427DRAFT_41061</name>
</gene>
<proteinExistence type="inferred from homology"/>
<feature type="region of interest" description="Disordered" evidence="10">
    <location>
        <begin position="118"/>
        <end position="151"/>
    </location>
</feature>
<evidence type="ECO:0000256" key="1">
    <source>
        <dbReference type="ARBA" id="ARBA00004611"/>
    </source>
</evidence>
<comment type="subunit">
    <text evidence="9">Microtubule inner protein component of sperm flagellar doublet microtubules.</text>
</comment>
<reference evidence="11 12" key="1">
    <citation type="journal article" date="2015" name="Genome Biol. Evol.">
        <title>Phylogenomic analyses indicate that early fungi evolved digesting cell walls of algal ancestors of land plants.</title>
        <authorList>
            <person name="Chang Y."/>
            <person name="Wang S."/>
            <person name="Sekimoto S."/>
            <person name="Aerts A.L."/>
            <person name="Choi C."/>
            <person name="Clum A."/>
            <person name="LaButti K.M."/>
            <person name="Lindquist E.A."/>
            <person name="Yee Ngan C."/>
            <person name="Ohm R.A."/>
            <person name="Salamov A.A."/>
            <person name="Grigoriev I.V."/>
            <person name="Spatafora J.W."/>
            <person name="Berbee M.L."/>
        </authorList>
    </citation>
    <scope>NUCLEOTIDE SEQUENCE [LARGE SCALE GENOMIC DNA]</scope>
    <source>
        <strain evidence="11 12">JEL478</strain>
    </source>
</reference>
<feature type="compositionally biased region" description="Basic and acidic residues" evidence="10">
    <location>
        <begin position="172"/>
        <end position="191"/>
    </location>
</feature>
<dbReference type="EMBL" id="KQ965734">
    <property type="protein sequence ID" value="KXS20827.1"/>
    <property type="molecule type" value="Genomic_DNA"/>
</dbReference>
<comment type="similarity">
    <text evidence="2">Belongs to the RIB43A family.</text>
</comment>
<sequence length="383" mass="45400">MYKVEIVTDSLQDQAIMRRRMMDEERKRRFFNPKIRVLGNDVQTLEEQIKMKKELQALDKQREMEMATTQDQNLITAAAIVDKLTAEAARVRRVQLGELNQFRLTKQTFDNRREFHLNDPHAIRKDAPPRATPDGSGCPVSGLQAFQGEDLKERNRLALQREQMRVWTMEQTAEKERKKREDEEQKRKEAEYQSAVLQEMEAQRRADDDARARRAREDQEMNKRLADDKRKREQSAKSQELAQNSREIEGWLRGEFLTESAVADPDVEGPHHIRIDMFKGMNDEKRRQVREFQQQQRIESEMRRQHSLREQQEWAQYSKVQMHVTAVMEEAERRKGADIAARIAEENAKKAAEDRLRRQQDRQAYFSNRPTDAFFAQFNNTPR</sequence>
<dbReference type="InterPro" id="IPR008805">
    <property type="entry name" value="RIB43A"/>
</dbReference>